<proteinExistence type="predicted"/>
<gene>
    <name evidence="2" type="ORF">HNQ92_001138</name>
</gene>
<dbReference type="Proteomes" id="UP000557307">
    <property type="component" value="Unassembled WGS sequence"/>
</dbReference>
<dbReference type="InterPro" id="IPR052189">
    <property type="entry name" value="L-asp_N-monooxygenase_NS-form"/>
</dbReference>
<comment type="caution">
    <text evidence="2">The sequence shown here is derived from an EMBL/GenBank/DDBJ whole genome shotgun (WGS) entry which is preliminary data.</text>
</comment>
<evidence type="ECO:0000259" key="1">
    <source>
        <dbReference type="Pfam" id="PF13454"/>
    </source>
</evidence>
<dbReference type="Gene3D" id="3.50.50.60">
    <property type="entry name" value="FAD/NAD(P)-binding domain"/>
    <property type="match status" value="1"/>
</dbReference>
<dbReference type="RefSeq" id="WP_184172044.1">
    <property type="nucleotide sequence ID" value="NZ_JACHGF010000002.1"/>
</dbReference>
<organism evidence="2 3">
    <name type="scientific">Rhabdobacter roseus</name>
    <dbReference type="NCBI Taxonomy" id="1655419"/>
    <lineage>
        <taxon>Bacteria</taxon>
        <taxon>Pseudomonadati</taxon>
        <taxon>Bacteroidota</taxon>
        <taxon>Cytophagia</taxon>
        <taxon>Cytophagales</taxon>
        <taxon>Cytophagaceae</taxon>
        <taxon>Rhabdobacter</taxon>
    </lineage>
</organism>
<evidence type="ECO:0000313" key="3">
    <source>
        <dbReference type="Proteomes" id="UP000557307"/>
    </source>
</evidence>
<dbReference type="PANTHER" id="PTHR40254:SF1">
    <property type="entry name" value="BLR0577 PROTEIN"/>
    <property type="match status" value="1"/>
</dbReference>
<keyword evidence="3" id="KW-1185">Reference proteome</keyword>
<reference evidence="2 3" key="1">
    <citation type="submission" date="2020-08" db="EMBL/GenBank/DDBJ databases">
        <title>Genomic Encyclopedia of Type Strains, Phase IV (KMG-IV): sequencing the most valuable type-strain genomes for metagenomic binning, comparative biology and taxonomic classification.</title>
        <authorList>
            <person name="Goeker M."/>
        </authorList>
    </citation>
    <scope>NUCLEOTIDE SEQUENCE [LARGE SCALE GENOMIC DNA]</scope>
    <source>
        <strain evidence="2 3">DSM 105074</strain>
    </source>
</reference>
<sequence>MKEKTIAIVGGGASGVSTFIHLVLKLIVNPVPGRVTLILIEKKEEVGPGLAYDTSQQGHLLNTSAGLMGIFAEEPHHFVEWMQARPDYISEKYPGTKIHADAYPPRSLYGDYLKETLHEYVALARQHGLEVQLRHDEAIDAEVSEARVVLQLASGLSVRADAVVLATGTPEANNFKHLEKSPRYLDSPWPARRILDTVASPDATVSILGASLTAIDAVITLTNNGHGGPIRMYSKDGLLPRVQSPQEVPFERQFLTMENIRKTIREQRRPLRVKDLWRLFKAEAERILGPQDDWTKFDRVDKPQLKLLREDLELALRGENCVANILFSTRYDSFDVWKLLPTDQKILFTKTLKAYSDINRHSIPVENARKLISLLESGQLSVTAHLDEVDWHETEGTFTLQTEREGTQRADYVINATGTAAAVEKMNIPLLQQLLKKKHLVPNPAGGVRADVHTMQLEVPGQPLAPLYGIGHLLVGELFDTNAVWFNVARVDFMTNDILLRLADGRS</sequence>
<dbReference type="InterPro" id="IPR036188">
    <property type="entry name" value="FAD/NAD-bd_sf"/>
</dbReference>
<evidence type="ECO:0000313" key="2">
    <source>
        <dbReference type="EMBL" id="MBB5283012.1"/>
    </source>
</evidence>
<name>A0A840TN84_9BACT</name>
<feature type="domain" description="FAD-dependent urate hydroxylase HpyO/Asp monooxygenase CreE-like FAD/NAD(P)-binding" evidence="1">
    <location>
        <begin position="7"/>
        <end position="169"/>
    </location>
</feature>
<accession>A0A840TN84</accession>
<dbReference type="PANTHER" id="PTHR40254">
    <property type="entry name" value="BLR0577 PROTEIN"/>
    <property type="match status" value="1"/>
</dbReference>
<dbReference type="InterPro" id="IPR038732">
    <property type="entry name" value="HpyO/CreE_NAD-binding"/>
</dbReference>
<dbReference type="SUPFAM" id="SSF51905">
    <property type="entry name" value="FAD/NAD(P)-binding domain"/>
    <property type="match status" value="1"/>
</dbReference>
<protein>
    <submittedName>
        <fullName evidence="2">Putative NAD(P)/FAD-binding protein YdhS</fullName>
    </submittedName>
</protein>
<dbReference type="Pfam" id="PF13454">
    <property type="entry name" value="NAD_binding_9"/>
    <property type="match status" value="1"/>
</dbReference>
<dbReference type="EMBL" id="JACHGF010000002">
    <property type="protein sequence ID" value="MBB5283012.1"/>
    <property type="molecule type" value="Genomic_DNA"/>
</dbReference>
<dbReference type="AlphaFoldDB" id="A0A840TN84"/>